<dbReference type="Proteomes" id="UP000002347">
    <property type="component" value="Segment"/>
</dbReference>
<dbReference type="KEGG" id="vg:18565662"/>
<organism evidence="1 2">
    <name type="scientific">Rhodococcus phage ReqiPepy6</name>
    <dbReference type="NCBI Taxonomy" id="691965"/>
    <lineage>
        <taxon>Viruses</taxon>
        <taxon>Duplodnaviria</taxon>
        <taxon>Heunggongvirae</taxon>
        <taxon>Uroviricota</taxon>
        <taxon>Caudoviricetes</taxon>
        <taxon>Pepyhexavirus</taxon>
        <taxon>Pepyhexavirus pepy6</taxon>
    </lineage>
</organism>
<evidence type="ECO:0000313" key="1">
    <source>
        <dbReference type="EMBL" id="ADD80976.1"/>
    </source>
</evidence>
<dbReference type="EMBL" id="GU580941">
    <property type="protein sequence ID" value="ADD80976.1"/>
    <property type="molecule type" value="Genomic_DNA"/>
</dbReference>
<gene>
    <name evidence="1" type="ORF">Pepy6gene085</name>
</gene>
<dbReference type="RefSeq" id="YP_009017699.1">
    <property type="nucleotide sequence ID" value="NC_023735.1"/>
</dbReference>
<name>D4P7J6_9CAUD</name>
<dbReference type="OrthoDB" id="36873at10239"/>
<reference evidence="1 2" key="1">
    <citation type="journal article" date="2011" name="Appl. Environ. Microbiol.">
        <title>Genomic and functional analyses of Rhodococcus equi phages ReqiPepy6, ReqiPoco6, ReqiPine5, and ReqiDocB7.</title>
        <authorList>
            <person name="Summer E.J."/>
            <person name="Liu M."/>
            <person name="Gill J.J."/>
            <person name="Grant M."/>
            <person name="Chan-Cortes T.N."/>
            <person name="Ferguson L."/>
            <person name="Janes C."/>
            <person name="Lange K."/>
            <person name="Bertoli M."/>
            <person name="Moore C."/>
            <person name="Orchard R.C."/>
            <person name="Cohen N."/>
            <person name="Young R."/>
        </authorList>
    </citation>
    <scope>NUCLEOTIDE SEQUENCE [LARGE SCALE GENOMIC DNA]</scope>
</reference>
<protein>
    <submittedName>
        <fullName evidence="1">Gp085</fullName>
    </submittedName>
</protein>
<accession>D4P7J6</accession>
<proteinExistence type="predicted"/>
<keyword evidence="2" id="KW-1185">Reference proteome</keyword>
<dbReference type="GeneID" id="18565662"/>
<evidence type="ECO:0000313" key="2">
    <source>
        <dbReference type="Proteomes" id="UP000002347"/>
    </source>
</evidence>
<sequence length="94" mass="10909">MTDTLYLKEKLVEGETKYSWFYSTNSMSAESTDFTNEDKMIEHFVGVFREELFDETKLVVEATEAQRDKILVEYQKQFGVVDIPTETEPPADPT</sequence>